<reference evidence="2 3" key="1">
    <citation type="submission" date="2019-04" db="EMBL/GenBank/DDBJ databases">
        <title>Natronomonas sp. F20-122 a newhaloarchaeon isolated from a saline saltern of Isla Bacuta, Huelva, Spain.</title>
        <authorList>
            <person name="Duran-Viseras A."/>
            <person name="Sanchez-Porro C."/>
            <person name="Ventosa A."/>
        </authorList>
    </citation>
    <scope>NUCLEOTIDE SEQUENCE [LARGE SCALE GENOMIC DNA]</scope>
    <source>
        <strain evidence="2 3">F20-122</strain>
    </source>
</reference>
<gene>
    <name evidence="2" type="ORF">DM868_03745</name>
</gene>
<accession>A0A4U5JIK4</accession>
<dbReference type="AlphaFoldDB" id="A0A4U5JIK4"/>
<dbReference type="EMBL" id="QKNX01000001">
    <property type="protein sequence ID" value="TKR28201.1"/>
    <property type="molecule type" value="Genomic_DNA"/>
</dbReference>
<evidence type="ECO:0000256" key="1">
    <source>
        <dbReference type="SAM" id="MobiDB-lite"/>
    </source>
</evidence>
<evidence type="ECO:0000313" key="3">
    <source>
        <dbReference type="Proteomes" id="UP000308037"/>
    </source>
</evidence>
<evidence type="ECO:0000313" key="2">
    <source>
        <dbReference type="EMBL" id="TKR28201.1"/>
    </source>
</evidence>
<organism evidence="2 3">
    <name type="scientific">Natronomonas salsuginis</name>
    <dbReference type="NCBI Taxonomy" id="2217661"/>
    <lineage>
        <taxon>Archaea</taxon>
        <taxon>Methanobacteriati</taxon>
        <taxon>Methanobacteriota</taxon>
        <taxon>Stenosarchaea group</taxon>
        <taxon>Halobacteria</taxon>
        <taxon>Halobacteriales</taxon>
        <taxon>Natronomonadaceae</taxon>
        <taxon>Natronomonas</taxon>
    </lineage>
</organism>
<sequence>MSEDRADGTDGRGNGGNEADETDDGEITRRRMLLGGGASLATIGGVRAIYNTILGYGQLGMGTNLEDQDIESVATEHLTPRYDEEIQGTRVQADTNAVFVGDEWVSFETGTADEAADLDVEFGLDGRFQSLFADLSAFHADEYAFEFHDPATFFERFGDGDPRVEVVTAMRRYADRTVDPAVVERFTGEDPAAIDALVEGLVRGFRKHTDYDVPRYLAGSVEDNVIFGAVDLRKYFEDDVSFEALLDAGETGIFCWELVYRSIEALQALRPIEQSVPVAACYVSDRRHKHAFTGLVGALRVDGDLRFPMTFLDYTHTTMYDDFRLTGILGEGLAAYDDSHRADEIYW</sequence>
<comment type="caution">
    <text evidence="2">The sequence shown here is derived from an EMBL/GenBank/DDBJ whole genome shotgun (WGS) entry which is preliminary data.</text>
</comment>
<keyword evidence="3" id="KW-1185">Reference proteome</keyword>
<name>A0A4U5JIK4_9EURY</name>
<dbReference type="Proteomes" id="UP000308037">
    <property type="component" value="Unassembled WGS sequence"/>
</dbReference>
<protein>
    <submittedName>
        <fullName evidence="2">Uncharacterized protein</fullName>
    </submittedName>
</protein>
<feature type="compositionally biased region" description="Basic and acidic residues" evidence="1">
    <location>
        <begin position="1"/>
        <end position="10"/>
    </location>
</feature>
<proteinExistence type="predicted"/>
<dbReference type="RefSeq" id="WP_137275501.1">
    <property type="nucleotide sequence ID" value="NZ_QKNX01000001.1"/>
</dbReference>
<feature type="region of interest" description="Disordered" evidence="1">
    <location>
        <begin position="1"/>
        <end position="26"/>
    </location>
</feature>
<dbReference type="OrthoDB" id="234780at2157"/>